<dbReference type="PANTHER" id="PTHR14003:SF20">
    <property type="entry name" value="FINGER DOMAIN PROTEIN, PUTATIVE (AFU_ORTHOLOGUE AFUA_4G10380)-RELATED"/>
    <property type="match status" value="1"/>
</dbReference>
<sequence length="503" mass="53906">MSRSPASEVMNITTIMDQQKNAAAAAAAAAAAQAAVGGVHSLLPEHQQLQQQHQQQSQQQPHQLQLLPHPQMPAAMMERANSPHGSESSYHSGPRGGNQLEALSALGNGRYGSPSTMHTQLHLSDTNIPPGMMIPGIPPVGHGVPMQQPPEKPQPAAKNFPCSTCDKRFARRSDLARHERIHSGHRPHVCDHEGCGKQFIQRSALTVHQRVHTGEKPHMCERCGKPFSDSSSLARHRRIHSGKRPYKCPYADCQKTFTRRTTLTRHQNQHTGTVEEAAAATAAVLATQASKAAPRSVRSDGEPTSGSNRGSPLNTPSPGQKHMSMSPSADLAAANAMRNNDWQYMNTAMNSLSNANSMTNLNNGSLPVHLRNDVRAQSPISAPTYTTGMPGRPTSHPKSFSPAPPPTLEPSIESHQSAGGSTGGSPHMGSVGWHSPAHMPSPSHSTSGNGYVYPDPDQSYAGNGMGQMYYGAAAQIRRTTSTEPATSTSYDIKPRSELWAGSQ</sequence>
<evidence type="ECO:0000256" key="4">
    <source>
        <dbReference type="ARBA" id="ARBA00022833"/>
    </source>
</evidence>
<dbReference type="EMBL" id="CAUWAG010000007">
    <property type="protein sequence ID" value="CAJ2504871.1"/>
    <property type="molecule type" value="Genomic_DNA"/>
</dbReference>
<dbReference type="FunFam" id="3.30.160.60:FF:000690">
    <property type="entry name" value="Zinc finger protein 354C"/>
    <property type="match status" value="1"/>
</dbReference>
<feature type="domain" description="C2H2-type" evidence="7">
    <location>
        <begin position="188"/>
        <end position="217"/>
    </location>
</feature>
<evidence type="ECO:0000256" key="1">
    <source>
        <dbReference type="ARBA" id="ARBA00022723"/>
    </source>
</evidence>
<evidence type="ECO:0000259" key="7">
    <source>
        <dbReference type="PROSITE" id="PS50157"/>
    </source>
</evidence>
<proteinExistence type="predicted"/>
<feature type="domain" description="C2H2-type" evidence="7">
    <location>
        <begin position="246"/>
        <end position="275"/>
    </location>
</feature>
<evidence type="ECO:0000256" key="6">
    <source>
        <dbReference type="SAM" id="MobiDB-lite"/>
    </source>
</evidence>
<feature type="region of interest" description="Disordered" evidence="6">
    <location>
        <begin position="285"/>
        <end position="330"/>
    </location>
</feature>
<accession>A0AAI8VHX7</accession>
<evidence type="ECO:0000313" key="9">
    <source>
        <dbReference type="Proteomes" id="UP001295740"/>
    </source>
</evidence>
<keyword evidence="4" id="KW-0862">Zinc</keyword>
<dbReference type="PROSITE" id="PS50157">
    <property type="entry name" value="ZINC_FINGER_C2H2_2"/>
    <property type="match status" value="4"/>
</dbReference>
<evidence type="ECO:0000313" key="8">
    <source>
        <dbReference type="EMBL" id="CAJ2504871.1"/>
    </source>
</evidence>
<feature type="compositionally biased region" description="Low complexity" evidence="6">
    <location>
        <begin position="434"/>
        <end position="447"/>
    </location>
</feature>
<feature type="domain" description="C2H2-type" evidence="7">
    <location>
        <begin position="160"/>
        <end position="187"/>
    </location>
</feature>
<reference evidence="8" key="1">
    <citation type="submission" date="2023-10" db="EMBL/GenBank/DDBJ databases">
        <authorList>
            <person name="Hackl T."/>
        </authorList>
    </citation>
    <scope>NUCLEOTIDE SEQUENCE</scope>
</reference>
<evidence type="ECO:0000256" key="2">
    <source>
        <dbReference type="ARBA" id="ARBA00022737"/>
    </source>
</evidence>
<keyword evidence="9" id="KW-1185">Reference proteome</keyword>
<dbReference type="Proteomes" id="UP001295740">
    <property type="component" value="Unassembled WGS sequence"/>
</dbReference>
<dbReference type="AlphaFoldDB" id="A0AAI8VHX7"/>
<dbReference type="InterPro" id="IPR013087">
    <property type="entry name" value="Znf_C2H2_type"/>
</dbReference>
<keyword evidence="1" id="KW-0479">Metal-binding</keyword>
<name>A0AAI8VHX7_9PEZI</name>
<organism evidence="8 9">
    <name type="scientific">Anthostomella pinea</name>
    <dbReference type="NCBI Taxonomy" id="933095"/>
    <lineage>
        <taxon>Eukaryota</taxon>
        <taxon>Fungi</taxon>
        <taxon>Dikarya</taxon>
        <taxon>Ascomycota</taxon>
        <taxon>Pezizomycotina</taxon>
        <taxon>Sordariomycetes</taxon>
        <taxon>Xylariomycetidae</taxon>
        <taxon>Xylariales</taxon>
        <taxon>Xylariaceae</taxon>
        <taxon>Anthostomella</taxon>
    </lineage>
</organism>
<dbReference type="Pfam" id="PF00096">
    <property type="entry name" value="zf-C2H2"/>
    <property type="match status" value="4"/>
</dbReference>
<dbReference type="FunFam" id="3.30.160.60:FF:000065">
    <property type="entry name" value="B-cell CLL/lymphoma 6, member B"/>
    <property type="match status" value="1"/>
</dbReference>
<dbReference type="GO" id="GO:0000978">
    <property type="term" value="F:RNA polymerase II cis-regulatory region sequence-specific DNA binding"/>
    <property type="evidence" value="ECO:0007669"/>
    <property type="project" value="TreeGrafter"/>
</dbReference>
<evidence type="ECO:0000256" key="3">
    <source>
        <dbReference type="ARBA" id="ARBA00022771"/>
    </source>
</evidence>
<dbReference type="PANTHER" id="PTHR14003">
    <property type="entry name" value="TRANSCRIPTIONAL REPRESSOR PROTEIN YY"/>
    <property type="match status" value="1"/>
</dbReference>
<keyword evidence="3 5" id="KW-0863">Zinc-finger</keyword>
<gene>
    <name evidence="8" type="ORF">KHLLAP_LOCUS5339</name>
</gene>
<dbReference type="SUPFAM" id="SSF57667">
    <property type="entry name" value="beta-beta-alpha zinc fingers"/>
    <property type="match status" value="2"/>
</dbReference>
<feature type="region of interest" description="Disordered" evidence="6">
    <location>
        <begin position="380"/>
        <end position="455"/>
    </location>
</feature>
<dbReference type="InterPro" id="IPR036236">
    <property type="entry name" value="Znf_C2H2_sf"/>
</dbReference>
<feature type="domain" description="C2H2-type" evidence="7">
    <location>
        <begin position="218"/>
        <end position="245"/>
    </location>
</feature>
<dbReference type="GO" id="GO:0005667">
    <property type="term" value="C:transcription regulator complex"/>
    <property type="evidence" value="ECO:0007669"/>
    <property type="project" value="TreeGrafter"/>
</dbReference>
<comment type="caution">
    <text evidence="8">The sequence shown here is derived from an EMBL/GenBank/DDBJ whole genome shotgun (WGS) entry which is preliminary data.</text>
</comment>
<feature type="compositionally biased region" description="Polar residues" evidence="6">
    <location>
        <begin position="302"/>
        <end position="327"/>
    </location>
</feature>
<dbReference type="FunFam" id="3.30.160.60:FF:002061">
    <property type="entry name" value="Uncharacterized protein"/>
    <property type="match status" value="1"/>
</dbReference>
<protein>
    <submittedName>
        <fullName evidence="8">Uu.00g122650.m01.CDS01</fullName>
    </submittedName>
</protein>
<dbReference type="PROSITE" id="PS00028">
    <property type="entry name" value="ZINC_FINGER_C2H2_1"/>
    <property type="match status" value="4"/>
</dbReference>
<dbReference type="SMART" id="SM00355">
    <property type="entry name" value="ZnF_C2H2"/>
    <property type="match status" value="4"/>
</dbReference>
<dbReference type="FunFam" id="3.30.160.60:FF:000125">
    <property type="entry name" value="Putative zinc finger protein 143"/>
    <property type="match status" value="1"/>
</dbReference>
<feature type="compositionally biased region" description="Polar residues" evidence="6">
    <location>
        <begin position="477"/>
        <end position="490"/>
    </location>
</feature>
<dbReference type="GO" id="GO:0000785">
    <property type="term" value="C:chromatin"/>
    <property type="evidence" value="ECO:0007669"/>
    <property type="project" value="TreeGrafter"/>
</dbReference>
<feature type="region of interest" description="Disordered" evidence="6">
    <location>
        <begin position="477"/>
        <end position="503"/>
    </location>
</feature>
<dbReference type="GO" id="GO:0008270">
    <property type="term" value="F:zinc ion binding"/>
    <property type="evidence" value="ECO:0007669"/>
    <property type="project" value="UniProtKB-KW"/>
</dbReference>
<keyword evidence="2" id="KW-0677">Repeat</keyword>
<evidence type="ECO:0000256" key="5">
    <source>
        <dbReference type="PROSITE-ProRule" id="PRU00042"/>
    </source>
</evidence>
<dbReference type="GO" id="GO:0000981">
    <property type="term" value="F:DNA-binding transcription factor activity, RNA polymerase II-specific"/>
    <property type="evidence" value="ECO:0007669"/>
    <property type="project" value="UniProtKB-ARBA"/>
</dbReference>
<feature type="region of interest" description="Disordered" evidence="6">
    <location>
        <begin position="79"/>
        <end position="111"/>
    </location>
</feature>
<dbReference type="Gene3D" id="3.30.160.60">
    <property type="entry name" value="Classic Zinc Finger"/>
    <property type="match status" value="4"/>
</dbReference>